<sequence length="115" mass="12939">MKSLANLVYWFCFQWPRGLQLYGPPGTRKTSLLRAVVQECGAHLKIISPHSVHRAHAGESERILREAFAEASSHAALGKPSVIFIDEIDALCPRRDSKCPTKGIFLHTKKCRDRN</sequence>
<proteinExistence type="predicted"/>
<organism evidence="1 2">
    <name type="scientific">Bauhinia variegata</name>
    <name type="common">Purple orchid tree</name>
    <name type="synonym">Phanera variegata</name>
    <dbReference type="NCBI Taxonomy" id="167791"/>
    <lineage>
        <taxon>Eukaryota</taxon>
        <taxon>Viridiplantae</taxon>
        <taxon>Streptophyta</taxon>
        <taxon>Embryophyta</taxon>
        <taxon>Tracheophyta</taxon>
        <taxon>Spermatophyta</taxon>
        <taxon>Magnoliopsida</taxon>
        <taxon>eudicotyledons</taxon>
        <taxon>Gunneridae</taxon>
        <taxon>Pentapetalae</taxon>
        <taxon>rosids</taxon>
        <taxon>fabids</taxon>
        <taxon>Fabales</taxon>
        <taxon>Fabaceae</taxon>
        <taxon>Cercidoideae</taxon>
        <taxon>Cercideae</taxon>
        <taxon>Bauhiniinae</taxon>
        <taxon>Bauhinia</taxon>
    </lineage>
</organism>
<reference evidence="1 2" key="1">
    <citation type="journal article" date="2022" name="DNA Res.">
        <title>Chromosomal-level genome assembly of the orchid tree Bauhinia variegata (Leguminosae; Cercidoideae) supports the allotetraploid origin hypothesis of Bauhinia.</title>
        <authorList>
            <person name="Zhong Y."/>
            <person name="Chen Y."/>
            <person name="Zheng D."/>
            <person name="Pang J."/>
            <person name="Liu Y."/>
            <person name="Luo S."/>
            <person name="Meng S."/>
            <person name="Qian L."/>
            <person name="Wei D."/>
            <person name="Dai S."/>
            <person name="Zhou R."/>
        </authorList>
    </citation>
    <scope>NUCLEOTIDE SEQUENCE [LARGE SCALE GENOMIC DNA]</scope>
    <source>
        <strain evidence="1">BV-YZ2020</strain>
    </source>
</reference>
<evidence type="ECO:0000313" key="1">
    <source>
        <dbReference type="EMBL" id="KAI4314409.1"/>
    </source>
</evidence>
<gene>
    <name evidence="1" type="ORF">L6164_027321</name>
</gene>
<name>A0ACB9LT07_BAUVA</name>
<dbReference type="Proteomes" id="UP000828941">
    <property type="component" value="Chromosome 11"/>
</dbReference>
<accession>A0ACB9LT07</accession>
<dbReference type="EMBL" id="CM039436">
    <property type="protein sequence ID" value="KAI4314409.1"/>
    <property type="molecule type" value="Genomic_DNA"/>
</dbReference>
<keyword evidence="2" id="KW-1185">Reference proteome</keyword>
<comment type="caution">
    <text evidence="1">The sequence shown here is derived from an EMBL/GenBank/DDBJ whole genome shotgun (WGS) entry which is preliminary data.</text>
</comment>
<evidence type="ECO:0000313" key="2">
    <source>
        <dbReference type="Proteomes" id="UP000828941"/>
    </source>
</evidence>
<protein>
    <submittedName>
        <fullName evidence="1">Uncharacterized protein</fullName>
    </submittedName>
</protein>